<dbReference type="OrthoDB" id="2642524at2759"/>
<feature type="domain" description="C2" evidence="3">
    <location>
        <begin position="260"/>
        <end position="380"/>
    </location>
</feature>
<reference evidence="4" key="1">
    <citation type="submission" date="2022-07" db="EMBL/GenBank/DDBJ databases">
        <title>Genome Sequence of Agrocybe chaxingu.</title>
        <authorList>
            <person name="Buettner E."/>
        </authorList>
    </citation>
    <scope>NUCLEOTIDE SEQUENCE</scope>
    <source>
        <strain evidence="4">MP-N11</strain>
    </source>
</reference>
<feature type="transmembrane region" description="Helical" evidence="2">
    <location>
        <begin position="629"/>
        <end position="652"/>
    </location>
</feature>
<name>A0A9W8MVJ6_9AGAR</name>
<comment type="caution">
    <text evidence="4">The sequence shown here is derived from an EMBL/GenBank/DDBJ whole genome shotgun (WGS) entry which is preliminary data.</text>
</comment>
<keyword evidence="5" id="KW-1185">Reference proteome</keyword>
<organism evidence="4 5">
    <name type="scientific">Agrocybe chaxingu</name>
    <dbReference type="NCBI Taxonomy" id="84603"/>
    <lineage>
        <taxon>Eukaryota</taxon>
        <taxon>Fungi</taxon>
        <taxon>Dikarya</taxon>
        <taxon>Basidiomycota</taxon>
        <taxon>Agaricomycotina</taxon>
        <taxon>Agaricomycetes</taxon>
        <taxon>Agaricomycetidae</taxon>
        <taxon>Agaricales</taxon>
        <taxon>Agaricineae</taxon>
        <taxon>Strophariaceae</taxon>
        <taxon>Agrocybe</taxon>
    </lineage>
</organism>
<evidence type="ECO:0000256" key="1">
    <source>
        <dbReference type="SAM" id="MobiDB-lite"/>
    </source>
</evidence>
<dbReference type="InterPro" id="IPR000008">
    <property type="entry name" value="C2_dom"/>
</dbReference>
<feature type="region of interest" description="Disordered" evidence="1">
    <location>
        <begin position="391"/>
        <end position="412"/>
    </location>
</feature>
<keyword evidence="2" id="KW-0472">Membrane</keyword>
<gene>
    <name evidence="4" type="ORF">NLJ89_g7326</name>
</gene>
<evidence type="ECO:0000259" key="3">
    <source>
        <dbReference type="PROSITE" id="PS50004"/>
    </source>
</evidence>
<dbReference type="PROSITE" id="PS50004">
    <property type="entry name" value="C2"/>
    <property type="match status" value="1"/>
</dbReference>
<keyword evidence="2" id="KW-1133">Transmembrane helix</keyword>
<dbReference type="AlphaFoldDB" id="A0A9W8MVJ6"/>
<evidence type="ECO:0000313" key="4">
    <source>
        <dbReference type="EMBL" id="KAJ3505614.1"/>
    </source>
</evidence>
<feature type="region of interest" description="Disordered" evidence="1">
    <location>
        <begin position="427"/>
        <end position="470"/>
    </location>
</feature>
<feature type="compositionally biased region" description="Low complexity" evidence="1">
    <location>
        <begin position="427"/>
        <end position="436"/>
    </location>
</feature>
<feature type="compositionally biased region" description="Polar residues" evidence="1">
    <location>
        <begin position="263"/>
        <end position="272"/>
    </location>
</feature>
<accession>A0A9W8MVJ6</accession>
<feature type="transmembrane region" description="Helical" evidence="2">
    <location>
        <begin position="125"/>
        <end position="153"/>
    </location>
</feature>
<dbReference type="PANTHER" id="PTHR40465:SF1">
    <property type="entry name" value="DUF6534 DOMAIN-CONTAINING PROTEIN"/>
    <property type="match status" value="1"/>
</dbReference>
<dbReference type="Pfam" id="PF20152">
    <property type="entry name" value="DUF6534"/>
    <property type="match status" value="1"/>
</dbReference>
<keyword evidence="2" id="KW-0812">Transmembrane</keyword>
<feature type="transmembrane region" description="Helical" evidence="2">
    <location>
        <begin position="597"/>
        <end position="617"/>
    </location>
</feature>
<dbReference type="Proteomes" id="UP001148786">
    <property type="component" value="Unassembled WGS sequence"/>
</dbReference>
<sequence length="680" mass="75435">MNNPLARLEVNRSLDIDPALMGVLAFLTHGYLGMRVWRVCNRSVVIGGLITLLSCTALGLAIGTANPTASVASFQFEFWFQKEAIKVGSFDPGTSLVVFLDGFIATILCVYLLKQKTKGREMRRLVRRIVVFAINTGLASSILSIVNIVTFLALPNTMIFLGTNFIFTKVYANCLLANLNARKSLRGKGYLEDGTLSLNLSALRGIDNASAIVYNDSSTSDLSEPPMGFTTPFGSYVFSRAPWWPGTASQSSEENGWAPPSTQPSLNPHSTLTMEEQDPWHLTVVLLEGLRLMRPEKAWRPIITLEVDKHHAHETTLGVDGQNINQKEVFKFHDVDHNANVEIKVWHRSQSKKKKRKVLVASACHCLGELVKKQSLESKLEIRLQCQRVQHKSVSSRGRPQKGAALHLKLRPPSNFNCERQQECYESSSSSASYSDSDSDDGSSVATVEDDIPIHRHLSPEDQPQTLRRRKVRGYVINSDDGYSTEGSFIAPPPRRRLLSDDVAIVEEAPSYDEDEHRLVVHSHPQDTISFADMAEGLPASDLPLPLYTEKLVVPPDYSHLTRGERVLVSFTLYGEMCTARTDAQFEPIFRRLQAEWTFIGGLLVALAAVNTAVFSISPDSIFQVDSYARSAIAASSIASGLGITCDAWFLLRYTWADLSTFITRAKDVACLRLALSWVS</sequence>
<feature type="transmembrane region" description="Helical" evidence="2">
    <location>
        <begin position="159"/>
        <end position="179"/>
    </location>
</feature>
<evidence type="ECO:0000256" key="2">
    <source>
        <dbReference type="SAM" id="Phobius"/>
    </source>
</evidence>
<proteinExistence type="predicted"/>
<protein>
    <recommendedName>
        <fullName evidence="3">C2 domain-containing protein</fullName>
    </recommendedName>
</protein>
<feature type="transmembrane region" description="Helical" evidence="2">
    <location>
        <begin position="96"/>
        <end position="113"/>
    </location>
</feature>
<evidence type="ECO:0000313" key="5">
    <source>
        <dbReference type="Proteomes" id="UP001148786"/>
    </source>
</evidence>
<feature type="transmembrane region" description="Helical" evidence="2">
    <location>
        <begin position="20"/>
        <end position="37"/>
    </location>
</feature>
<feature type="transmembrane region" description="Helical" evidence="2">
    <location>
        <begin position="44"/>
        <end position="65"/>
    </location>
</feature>
<feature type="region of interest" description="Disordered" evidence="1">
    <location>
        <begin position="247"/>
        <end position="272"/>
    </location>
</feature>
<dbReference type="PANTHER" id="PTHR40465">
    <property type="entry name" value="CHROMOSOME 1, WHOLE GENOME SHOTGUN SEQUENCE"/>
    <property type="match status" value="1"/>
</dbReference>
<dbReference type="EMBL" id="JANKHO010000862">
    <property type="protein sequence ID" value="KAJ3505614.1"/>
    <property type="molecule type" value="Genomic_DNA"/>
</dbReference>
<dbReference type="InterPro" id="IPR045339">
    <property type="entry name" value="DUF6534"/>
</dbReference>